<reference evidence="3" key="1">
    <citation type="submission" date="2023-07" db="EMBL/GenBank/DDBJ databases">
        <title>Between Cages and Wild: Unraveling the Impact of Captivity on Animal Microbiomes and Antimicrobial Resistance.</title>
        <authorList>
            <person name="Schmartz G.P."/>
            <person name="Rehner J."/>
            <person name="Schuff M.J."/>
            <person name="Becker S.L."/>
            <person name="Kravczyk M."/>
            <person name="Gurevich A."/>
            <person name="Francke R."/>
            <person name="Mueller R."/>
            <person name="Keller V."/>
            <person name="Keller A."/>
        </authorList>
    </citation>
    <scope>NUCLEOTIDE SEQUENCE</scope>
    <source>
        <strain evidence="3">S39M_St_73</strain>
    </source>
</reference>
<dbReference type="Pfam" id="PF00248">
    <property type="entry name" value="Aldo_ket_red"/>
    <property type="match status" value="1"/>
</dbReference>
<dbReference type="FunFam" id="3.20.20.100:FF:000004">
    <property type="entry name" value="Oxidoreductase, aldo/keto reductase"/>
    <property type="match status" value="1"/>
</dbReference>
<dbReference type="GO" id="GO:0016491">
    <property type="term" value="F:oxidoreductase activity"/>
    <property type="evidence" value="ECO:0007669"/>
    <property type="project" value="UniProtKB-KW"/>
</dbReference>
<dbReference type="AlphaFoldDB" id="A0AA43UD15"/>
<evidence type="ECO:0000313" key="3">
    <source>
        <dbReference type="EMBL" id="MDO5457730.1"/>
    </source>
</evidence>
<dbReference type="GO" id="GO:0005829">
    <property type="term" value="C:cytosol"/>
    <property type="evidence" value="ECO:0007669"/>
    <property type="project" value="TreeGrafter"/>
</dbReference>
<dbReference type="PRINTS" id="PR00069">
    <property type="entry name" value="ALDKETRDTASE"/>
</dbReference>
<dbReference type="InterPro" id="IPR050523">
    <property type="entry name" value="AKR_Detox_Biosynth"/>
</dbReference>
<dbReference type="Proteomes" id="UP001171751">
    <property type="component" value="Unassembled WGS sequence"/>
</dbReference>
<dbReference type="InterPro" id="IPR023210">
    <property type="entry name" value="NADP_OxRdtase_dom"/>
</dbReference>
<dbReference type="PANTHER" id="PTHR43364">
    <property type="entry name" value="NADH-SPECIFIC METHYLGLYOXAL REDUCTASE-RELATED"/>
    <property type="match status" value="1"/>
</dbReference>
<proteinExistence type="predicted"/>
<evidence type="ECO:0000259" key="2">
    <source>
        <dbReference type="Pfam" id="PF00248"/>
    </source>
</evidence>
<dbReference type="Gene3D" id="3.20.20.100">
    <property type="entry name" value="NADP-dependent oxidoreductase domain"/>
    <property type="match status" value="1"/>
</dbReference>
<sequence length="312" mass="35191">MNHKTQLGSSQLQVHPIGFGANAIGGHNLYPDLDEEENRQMVNYIIQSDINFIDTAYAYGNGRSEEILGEVIAESGRRESLIIATKASHRRVNGETFHDNSPDFLKQAVEEALNRLQTDYIDLFYLHYPDKKTPKNEAVAALQELKEAGKIKAIGLSNFSLDQIKEANKEGCVEVVQDHYNLLHRDLEQSLFPYLQENNISFVPFFPFQSGLLTGKYDGSESFPDGDLRQGQADFQGQRFQDNVKKVQQLKPLAKKYNVSISNIVLAFYLTRGPIQAVIPGAKKPEQIDNNLKTMQVNLSKDDIALIDQLFK</sequence>
<feature type="domain" description="NADP-dependent oxidoreductase" evidence="2">
    <location>
        <begin position="16"/>
        <end position="310"/>
    </location>
</feature>
<keyword evidence="1" id="KW-0560">Oxidoreductase</keyword>
<dbReference type="PANTHER" id="PTHR43364:SF4">
    <property type="entry name" value="NAD(P)-LINKED OXIDOREDUCTASE SUPERFAMILY PROTEIN"/>
    <property type="match status" value="1"/>
</dbReference>
<dbReference type="SUPFAM" id="SSF51430">
    <property type="entry name" value="NAD(P)-linked oxidoreductase"/>
    <property type="match status" value="1"/>
</dbReference>
<dbReference type="PROSITE" id="PS00062">
    <property type="entry name" value="ALDOKETO_REDUCTASE_2"/>
    <property type="match status" value="1"/>
</dbReference>
<comment type="caution">
    <text evidence="3">The sequence shown here is derived from an EMBL/GenBank/DDBJ whole genome shotgun (WGS) entry which is preliminary data.</text>
</comment>
<dbReference type="InterPro" id="IPR020471">
    <property type="entry name" value="AKR"/>
</dbReference>
<dbReference type="EMBL" id="JAUNQW010000023">
    <property type="protein sequence ID" value="MDO5457730.1"/>
    <property type="molecule type" value="Genomic_DNA"/>
</dbReference>
<keyword evidence="4" id="KW-1185">Reference proteome</keyword>
<evidence type="ECO:0000256" key="1">
    <source>
        <dbReference type="ARBA" id="ARBA00023002"/>
    </source>
</evidence>
<dbReference type="InterPro" id="IPR018170">
    <property type="entry name" value="Aldo/ket_reductase_CS"/>
</dbReference>
<protein>
    <submittedName>
        <fullName evidence="3">Aldo/keto reductase</fullName>
    </submittedName>
</protein>
<gene>
    <name evidence="3" type="ORF">Q4F26_05215</name>
</gene>
<organism evidence="3 4">
    <name type="scientific">Atopococcus tabaci</name>
    <dbReference type="NCBI Taxonomy" id="269774"/>
    <lineage>
        <taxon>Bacteria</taxon>
        <taxon>Bacillati</taxon>
        <taxon>Bacillota</taxon>
        <taxon>Bacilli</taxon>
        <taxon>Lactobacillales</taxon>
        <taxon>Carnobacteriaceae</taxon>
        <taxon>Atopococcus</taxon>
    </lineage>
</organism>
<dbReference type="InterPro" id="IPR036812">
    <property type="entry name" value="NAD(P)_OxRdtase_dom_sf"/>
</dbReference>
<accession>A0AA43UD15</accession>
<evidence type="ECO:0000313" key="4">
    <source>
        <dbReference type="Proteomes" id="UP001171751"/>
    </source>
</evidence>
<name>A0AA43UD15_9LACT</name>